<evidence type="ECO:0000256" key="1">
    <source>
        <dbReference type="ARBA" id="ARBA00022574"/>
    </source>
</evidence>
<dbReference type="AlphaFoldDB" id="A0AAN8IU01"/>
<dbReference type="Proteomes" id="UP001331761">
    <property type="component" value="Unassembled WGS sequence"/>
</dbReference>
<dbReference type="Gene3D" id="2.130.10.10">
    <property type="entry name" value="YVTN repeat-like/Quinoprotein amine dehydrogenase"/>
    <property type="match status" value="3"/>
</dbReference>
<dbReference type="PROSITE" id="PS50294">
    <property type="entry name" value="WD_REPEATS_REGION"/>
    <property type="match status" value="1"/>
</dbReference>
<dbReference type="GO" id="GO:0008017">
    <property type="term" value="F:microtubule binding"/>
    <property type="evidence" value="ECO:0007669"/>
    <property type="project" value="TreeGrafter"/>
</dbReference>
<dbReference type="PANTHER" id="PTHR13720:SF50">
    <property type="entry name" value="ECHINODERM MICROTUBULE-ASSOCIATED PROTEIN-LIKE 2"/>
    <property type="match status" value="1"/>
</dbReference>
<evidence type="ECO:0000313" key="5">
    <source>
        <dbReference type="Proteomes" id="UP001331761"/>
    </source>
</evidence>
<protein>
    <submittedName>
        <fullName evidence="4">Uncharacterized protein</fullName>
    </submittedName>
</protein>
<evidence type="ECO:0000256" key="2">
    <source>
        <dbReference type="ARBA" id="ARBA00022737"/>
    </source>
</evidence>
<gene>
    <name evidence="4" type="ORF">GCK32_013920</name>
</gene>
<dbReference type="SMART" id="SM00320">
    <property type="entry name" value="WD40"/>
    <property type="match status" value="4"/>
</dbReference>
<keyword evidence="2" id="KW-0677">Repeat</keyword>
<dbReference type="PANTHER" id="PTHR13720">
    <property type="entry name" value="WD-40 REPEAT PROTEIN"/>
    <property type="match status" value="1"/>
</dbReference>
<evidence type="ECO:0000313" key="4">
    <source>
        <dbReference type="EMBL" id="KAK5986699.1"/>
    </source>
</evidence>
<dbReference type="GO" id="GO:0000226">
    <property type="term" value="P:microtubule cytoskeleton organization"/>
    <property type="evidence" value="ECO:0007669"/>
    <property type="project" value="TreeGrafter"/>
</dbReference>
<comment type="caution">
    <text evidence="4">The sequence shown here is derived from an EMBL/GenBank/DDBJ whole genome shotgun (WGS) entry which is preliminary data.</text>
</comment>
<dbReference type="PROSITE" id="PS50082">
    <property type="entry name" value="WD_REPEATS_2"/>
    <property type="match status" value="1"/>
</dbReference>
<organism evidence="4 5">
    <name type="scientific">Trichostrongylus colubriformis</name>
    <name type="common">Black scour worm</name>
    <dbReference type="NCBI Taxonomy" id="6319"/>
    <lineage>
        <taxon>Eukaryota</taxon>
        <taxon>Metazoa</taxon>
        <taxon>Ecdysozoa</taxon>
        <taxon>Nematoda</taxon>
        <taxon>Chromadorea</taxon>
        <taxon>Rhabditida</taxon>
        <taxon>Rhabditina</taxon>
        <taxon>Rhabditomorpha</taxon>
        <taxon>Strongyloidea</taxon>
        <taxon>Trichostrongylidae</taxon>
        <taxon>Trichostrongylus</taxon>
    </lineage>
</organism>
<dbReference type="InterPro" id="IPR036322">
    <property type="entry name" value="WD40_repeat_dom_sf"/>
</dbReference>
<sequence length="288" mass="31117">MISDPVGGVFALCLSRRGTLLSAGKDRTVAEWETTDLVRRRNPVELPDDAGTPKVILAVEGNQVVVGTTRNTLYVGDLETNFEEVVDGDSEDVTCCVAVQSHLFITASADGGVRQYNSSTKKREWRKNYGEGITCSSVDPLGTSLALGFSGERINTADHCNPVLTQQHFPIRCYQGSATSGELVDHVYVRDAEWASCNCRVSYEAGCLAHSVEGITSMSRSNSKDRLVIGRDNGSLRLYSCPVLSTTAGFLALAGHSHAVSSVTYAGERLITAGVTDNSLFQWKFHSN</sequence>
<dbReference type="EMBL" id="WIXE01000317">
    <property type="protein sequence ID" value="KAK5986699.1"/>
    <property type="molecule type" value="Genomic_DNA"/>
</dbReference>
<proteinExistence type="predicted"/>
<feature type="repeat" description="WD" evidence="3">
    <location>
        <begin position="253"/>
        <end position="288"/>
    </location>
</feature>
<dbReference type="InterPro" id="IPR001680">
    <property type="entry name" value="WD40_rpt"/>
</dbReference>
<keyword evidence="5" id="KW-1185">Reference proteome</keyword>
<keyword evidence="1 3" id="KW-0853">WD repeat</keyword>
<dbReference type="GO" id="GO:0072686">
    <property type="term" value="C:mitotic spindle"/>
    <property type="evidence" value="ECO:0007669"/>
    <property type="project" value="TreeGrafter"/>
</dbReference>
<accession>A0AAN8IU01</accession>
<evidence type="ECO:0000256" key="3">
    <source>
        <dbReference type="PROSITE-ProRule" id="PRU00221"/>
    </source>
</evidence>
<dbReference type="InterPro" id="IPR050630">
    <property type="entry name" value="WD_repeat_EMAP"/>
</dbReference>
<dbReference type="InterPro" id="IPR015943">
    <property type="entry name" value="WD40/YVTN_repeat-like_dom_sf"/>
</dbReference>
<dbReference type="SUPFAM" id="SSF50978">
    <property type="entry name" value="WD40 repeat-like"/>
    <property type="match status" value="1"/>
</dbReference>
<reference evidence="4 5" key="1">
    <citation type="submission" date="2019-10" db="EMBL/GenBank/DDBJ databases">
        <title>Assembly and Annotation for the nematode Trichostrongylus colubriformis.</title>
        <authorList>
            <person name="Martin J."/>
        </authorList>
    </citation>
    <scope>NUCLEOTIDE SEQUENCE [LARGE SCALE GENOMIC DNA]</scope>
    <source>
        <strain evidence="4">G859</strain>
        <tissue evidence="4">Whole worm</tissue>
    </source>
</reference>
<name>A0AAN8IU01_TRICO</name>